<gene>
    <name evidence="1" type="ORF">AOC25_01875</name>
</gene>
<protein>
    <submittedName>
        <fullName evidence="1">Uncharacterized protein</fullName>
    </submittedName>
</protein>
<proteinExistence type="predicted"/>
<sequence length="465" mass="47594">MKINPINSSGNLQAQESKLSASSVTGILGAATGLTRVLIAPVVQAATADLAQAATLNNFLPSESAQALVASGLISILGLPDNLPTTDLQPLVTENQRNALAEVLEVFSKNLLSAGADSNLAAIPVTSLSDPSLNQIVAITNPNQEPVSGLPMIAINTSSQEAVYTLTTGPLQAVPVLTTTLINTSFTLVDYSDTDIVIDRLSLPQVNIETFINQGAGNLTVLTDGMHIDTLTLSGKVTFTATDNQVTSGVTVLADSDSSDVTLYLHGASGNQNSTDFLHLGNGNNFVLDTGTGTVLVTLGSGSNNLILAGTGVSGTINFASHLNSTADFITIAPNGLANPDALASSHFVTIGGLNNQAQSSDALAFLGDMNHQLAWANGSAAAAQITSVAGDATQLSNWISAAQNQVGAAHSIAWFQFGGDTYLLESAHGSMGNHLGDTLVKLSGVTQFTGASGELSIGMLHFVG</sequence>
<evidence type="ECO:0000313" key="2">
    <source>
        <dbReference type="Proteomes" id="UP000182060"/>
    </source>
</evidence>
<name>A0AAC9IRF1_9BURK</name>
<organism evidence="1 2">
    <name type="scientific">Polynucleobacter asymbioticus</name>
    <dbReference type="NCBI Taxonomy" id="576611"/>
    <lineage>
        <taxon>Bacteria</taxon>
        <taxon>Pseudomonadati</taxon>
        <taxon>Pseudomonadota</taxon>
        <taxon>Betaproteobacteria</taxon>
        <taxon>Burkholderiales</taxon>
        <taxon>Burkholderiaceae</taxon>
        <taxon>Polynucleobacter</taxon>
    </lineage>
</organism>
<dbReference type="Proteomes" id="UP000182060">
    <property type="component" value="Chromosome"/>
</dbReference>
<accession>A0AAC9IRF1</accession>
<dbReference type="EMBL" id="CP015017">
    <property type="protein sequence ID" value="APC00455.1"/>
    <property type="molecule type" value="Genomic_DNA"/>
</dbReference>
<dbReference type="RefSeq" id="WP_071538682.1">
    <property type="nucleotide sequence ID" value="NZ_CP015016.1"/>
</dbReference>
<dbReference type="AlphaFoldDB" id="A0AAC9IRF1"/>
<reference evidence="1" key="1">
    <citation type="journal article" date="2017" name="Appl. Environ. Microbiol.">
        <title>Microdiversification of a pelagic Polynucleobacter species is mainly driven by acquisition of genomic islands from a partially interspecific gene pool.</title>
        <authorList>
            <person name="Hoetzinger M."/>
            <person name="Hahn M.W."/>
            <person name="Jezberova J."/>
            <person name="Schmidt J."/>
            <person name="Koll U."/>
        </authorList>
    </citation>
    <scope>NUCLEOTIDE SEQUENCE</scope>
    <source>
        <strain evidence="1">MWH-RechtKol4</strain>
    </source>
</reference>
<evidence type="ECO:0000313" key="1">
    <source>
        <dbReference type="EMBL" id="APC00455.1"/>
    </source>
</evidence>